<dbReference type="PANTHER" id="PTHR35089">
    <property type="entry name" value="CHAPERONE PROTEIN SKP"/>
    <property type="match status" value="1"/>
</dbReference>
<reference evidence="4 5" key="1">
    <citation type="submission" date="2016-11" db="EMBL/GenBank/DDBJ databases">
        <authorList>
            <person name="Jaros S."/>
            <person name="Januszkiewicz K."/>
            <person name="Wedrychowicz H."/>
        </authorList>
    </citation>
    <scope>NUCLEOTIDE SEQUENCE [LARGE SCALE GENOMIC DNA]</scope>
    <source>
        <strain evidence="4 5">DSM 21986</strain>
    </source>
</reference>
<dbReference type="EMBL" id="FQUS01000024">
    <property type="protein sequence ID" value="SHG29624.1"/>
    <property type="molecule type" value="Genomic_DNA"/>
</dbReference>
<sequence length="180" mass="20864">MVKNILVAAACFSLVTFTNVFKAHAQQQLKFGYVDRRAILNKMPEMKAVQQRIQNFIDQKREQLEKKQSDFQQRVTEYQQKMAVVSDDVKKKEEAHLGQLQEELQQYQTQLAQVIQQKQEELIGPLLQQIQQAISKVAAEQGLMYVFNIRTTNDVVILYASEEAQKKYNISNLVMQELGI</sequence>
<dbReference type="STRING" id="1194090.SAMN05443144_1244"/>
<proteinExistence type="inferred from homology"/>
<organism evidence="4 5">
    <name type="scientific">Fodinibius roseus</name>
    <dbReference type="NCBI Taxonomy" id="1194090"/>
    <lineage>
        <taxon>Bacteria</taxon>
        <taxon>Pseudomonadati</taxon>
        <taxon>Balneolota</taxon>
        <taxon>Balneolia</taxon>
        <taxon>Balneolales</taxon>
        <taxon>Balneolaceae</taxon>
        <taxon>Fodinibius</taxon>
    </lineage>
</organism>
<keyword evidence="5" id="KW-1185">Reference proteome</keyword>
<dbReference type="GO" id="GO:0050821">
    <property type="term" value="P:protein stabilization"/>
    <property type="evidence" value="ECO:0007669"/>
    <property type="project" value="TreeGrafter"/>
</dbReference>
<dbReference type="OrthoDB" id="1524711at2"/>
<dbReference type="RefSeq" id="WP_073067496.1">
    <property type="nucleotide sequence ID" value="NZ_FQUS01000024.1"/>
</dbReference>
<evidence type="ECO:0000256" key="1">
    <source>
        <dbReference type="ARBA" id="ARBA00009091"/>
    </source>
</evidence>
<evidence type="ECO:0000313" key="5">
    <source>
        <dbReference type="Proteomes" id="UP000184041"/>
    </source>
</evidence>
<dbReference type="GO" id="GO:0005829">
    <property type="term" value="C:cytosol"/>
    <property type="evidence" value="ECO:0007669"/>
    <property type="project" value="TreeGrafter"/>
</dbReference>
<name>A0A1M5IMN9_9BACT</name>
<dbReference type="Pfam" id="PF03938">
    <property type="entry name" value="OmpH"/>
    <property type="match status" value="1"/>
</dbReference>
<dbReference type="SMART" id="SM00935">
    <property type="entry name" value="OmpH"/>
    <property type="match status" value="1"/>
</dbReference>
<dbReference type="InterPro" id="IPR024930">
    <property type="entry name" value="Skp_dom_sf"/>
</dbReference>
<dbReference type="SUPFAM" id="SSF111384">
    <property type="entry name" value="OmpH-like"/>
    <property type="match status" value="1"/>
</dbReference>
<keyword evidence="2" id="KW-0732">Signal</keyword>
<dbReference type="InterPro" id="IPR005632">
    <property type="entry name" value="Chaperone_Skp"/>
</dbReference>
<comment type="similarity">
    <text evidence="1">Belongs to the Skp family.</text>
</comment>
<accession>A0A1M5IMN9</accession>
<dbReference type="GO" id="GO:0051082">
    <property type="term" value="F:unfolded protein binding"/>
    <property type="evidence" value="ECO:0007669"/>
    <property type="project" value="InterPro"/>
</dbReference>
<dbReference type="PANTHER" id="PTHR35089:SF1">
    <property type="entry name" value="CHAPERONE PROTEIN SKP"/>
    <property type="match status" value="1"/>
</dbReference>
<evidence type="ECO:0000313" key="4">
    <source>
        <dbReference type="EMBL" id="SHG29624.1"/>
    </source>
</evidence>
<dbReference type="AlphaFoldDB" id="A0A1M5IMN9"/>
<evidence type="ECO:0000256" key="2">
    <source>
        <dbReference type="ARBA" id="ARBA00022729"/>
    </source>
</evidence>
<evidence type="ECO:0000256" key="3">
    <source>
        <dbReference type="SAM" id="Coils"/>
    </source>
</evidence>
<protein>
    <submittedName>
        <fullName evidence="4">Periplasmic chaperone for outer membrane proteins Skp</fullName>
    </submittedName>
</protein>
<feature type="coiled-coil region" evidence="3">
    <location>
        <begin position="46"/>
        <end position="117"/>
    </location>
</feature>
<dbReference type="Proteomes" id="UP000184041">
    <property type="component" value="Unassembled WGS sequence"/>
</dbReference>
<keyword evidence="3" id="KW-0175">Coiled coil</keyword>
<gene>
    <name evidence="4" type="ORF">SAMN05443144_1244</name>
</gene>
<dbReference type="Gene3D" id="3.30.910.20">
    <property type="entry name" value="Skp domain"/>
    <property type="match status" value="1"/>
</dbReference>